<reference evidence="1 2" key="1">
    <citation type="journal article" date="2022" name="Hortic Res">
        <title>A haplotype resolved chromosomal level avocado genome allows analysis of novel avocado genes.</title>
        <authorList>
            <person name="Nath O."/>
            <person name="Fletcher S.J."/>
            <person name="Hayward A."/>
            <person name="Shaw L.M."/>
            <person name="Masouleh A.K."/>
            <person name="Furtado A."/>
            <person name="Henry R.J."/>
            <person name="Mitter N."/>
        </authorList>
    </citation>
    <scope>NUCLEOTIDE SEQUENCE [LARGE SCALE GENOMIC DNA]</scope>
    <source>
        <strain evidence="2">cv. Hass</strain>
    </source>
</reference>
<protein>
    <submittedName>
        <fullName evidence="1">Uncharacterized protein</fullName>
    </submittedName>
</protein>
<organism evidence="1 2">
    <name type="scientific">Persea americana</name>
    <name type="common">Avocado</name>
    <dbReference type="NCBI Taxonomy" id="3435"/>
    <lineage>
        <taxon>Eukaryota</taxon>
        <taxon>Viridiplantae</taxon>
        <taxon>Streptophyta</taxon>
        <taxon>Embryophyta</taxon>
        <taxon>Tracheophyta</taxon>
        <taxon>Spermatophyta</taxon>
        <taxon>Magnoliopsida</taxon>
        <taxon>Magnoliidae</taxon>
        <taxon>Laurales</taxon>
        <taxon>Lauraceae</taxon>
        <taxon>Persea</taxon>
    </lineage>
</organism>
<evidence type="ECO:0000313" key="2">
    <source>
        <dbReference type="Proteomes" id="UP001234297"/>
    </source>
</evidence>
<gene>
    <name evidence="1" type="ORF">MRB53_015898</name>
</gene>
<proteinExistence type="predicted"/>
<dbReference type="Proteomes" id="UP001234297">
    <property type="component" value="Chromosome 5"/>
</dbReference>
<dbReference type="EMBL" id="CM056813">
    <property type="protein sequence ID" value="KAJ8639204.1"/>
    <property type="molecule type" value="Genomic_DNA"/>
</dbReference>
<accession>A0ACC2M0H6</accession>
<comment type="caution">
    <text evidence="1">The sequence shown here is derived from an EMBL/GenBank/DDBJ whole genome shotgun (WGS) entry which is preliminary data.</text>
</comment>
<name>A0ACC2M0H6_PERAE</name>
<sequence length="536" mass="59396">MTQEAAEAHALLTWKASLKNPSLLHSWSLYNNNNATSRESKSTPCNWFGITCNVVGKVKEINLFDANLRGKLDNLSFSSFPDLTILNLSKNPKHKKTPENRDDKDAGDGIIAAQAFTFRELASATKNFRAEFLLGGGGFGRVYKGWLEKRDQVVAVKKLDRNGLQGHREFLVVVLMLCLLHHQNLVNLIGYCADGDQRLLEYEFMSLGSLENLLEAIPLSSNIHHFLPIKLSPTNYLLWRSQFMPLLKGHNLMGFIDGTNPCPPIFVSAAKDDGSKSKEDDSPSLNPDYVSWSRQDQLLLSWILSSLTEGVHAQVVGLSTSYEVWHHLATTYASTSKARIMQLRLQLHQLKKGADTMSEFLLKAKSIADQLAMALKPIDDDDLVLYILGGLGSEYGPFVTSITTRETHIRLSDLHGLLLSEEIRVNGSQNDLQNITANVAAKSSSSSNRGKGDYRGRGRGRGGYPSRGRGQSNNRHIASNEQPGPSNNRPTCQVCNRVGQTAIQCYQRFNHAYVSSNATPNAHYAAQTYSSDFLVS</sequence>
<keyword evidence="2" id="KW-1185">Reference proteome</keyword>
<evidence type="ECO:0000313" key="1">
    <source>
        <dbReference type="EMBL" id="KAJ8639204.1"/>
    </source>
</evidence>